<dbReference type="GO" id="GO:0008233">
    <property type="term" value="F:peptidase activity"/>
    <property type="evidence" value="ECO:0007669"/>
    <property type="project" value="UniProtKB-KW"/>
</dbReference>
<dbReference type="AlphaFoldDB" id="A0AAU1UMG8"/>
<dbReference type="SUPFAM" id="SSF50494">
    <property type="entry name" value="Trypsin-like serine proteases"/>
    <property type="match status" value="1"/>
</dbReference>
<dbReference type="InterPro" id="IPR011990">
    <property type="entry name" value="TPR-like_helical_dom_sf"/>
</dbReference>
<dbReference type="Gene3D" id="2.40.10.120">
    <property type="match status" value="1"/>
</dbReference>
<protein>
    <submittedName>
        <fullName evidence="2">Serine protease</fullName>
    </submittedName>
</protein>
<keyword evidence="2" id="KW-0378">Hydrolase</keyword>
<evidence type="ECO:0000313" key="2">
    <source>
        <dbReference type="EMBL" id="WTS18416.1"/>
    </source>
</evidence>
<evidence type="ECO:0000313" key="1">
    <source>
        <dbReference type="EMBL" id="WTS09757.1"/>
    </source>
</evidence>
<keyword evidence="2" id="KW-0645">Protease</keyword>
<name>A0AAU1UMG8_9ACTN</name>
<sequence>MTTHHGLDGEALERLRILTEQNVVGIWAGEAFCGTGFLVTPDTALTCAHVVAGREEGSVTATVGGRTVAIEVMRLMPEAKGAGSTYGFPDLAEVRLSEPAHDVQGVWLGSAGPTQAASVSIHGFSGHTLEPGVQPDTLHLTVAGRSGRFVRLQWDQVVQGFSGSPVLDTTTGRVCGVLKASRHEKGMSGGWLIPVDAVEECSPGLLERNHAAHRPGTVWFDLARNRRGRQADLFGPEPGGPSSGNTPAQMLARGAMPFVDRPELSELRNWCYEPDEQLLRLLYAPGGSGKTRLSAELCHRLRHMGWIAGFADRELLGNTLCRHQWLEGLTAALGAGFPCLVVFDYAQARLDDISALMAHVRRHRPDGITLRVLLLARSEEPLWRALKEEFEARYIEDWALRGASSQRLPNTLSAKDPGTLVTEAFGEFARLLECPRVFMPPSLARRAGRQDSVLGMLAAALDAVLTLRQGEEWKESDDPLARICQHEITGWYTLLEDRLGTGGVLAGRTGRMMAEGLLLVPTLAQRRDWGELTALLTSVRRTAFPGQPPVNAAAVHSSLRALYPATEDDHVAPLEPDRLGEILVRRVLAEPESSGDVGAYLGAVLDVSALRNKQARTRAVLETLDVLARARGCTTVGRVADHPAHTVLDRALAQVVRDNPRVLVPALVTVGARVPHAEPLVDLIQPVLETCETDLLCLVEPRLPGYPSSLSALSALVLQRLLQLPDAESDDTSRHIRLRRLRRYSLRLEESGHREDAVRAADEAVLLSRDLVRRSAQYRSDYAAALHNLSLLRHRSGQTESALELSVEAVSLYRQLIGSNPDMRHRTLMDMAGALSMLALLRLGDTQVNGAARDAAEGVMRCEQVPEGARDNEVYLACLETLAECRHRIGKTEEALTSSMQAVERLEELIRLRPGRYLARLPETLQHHGFGLIRAGHFSEAYQALSRAATERAALPLRTSPRLREQQALVLQVLLQLSDQLDEFTHEHSSWVQMKTVLDGRTS</sequence>
<gene>
    <name evidence="1" type="ORF">OHU69_00465</name>
    <name evidence="2" type="ORF">OHU69_50205</name>
    <name evidence="3" type="ORF">OHU69_50695</name>
</gene>
<dbReference type="GO" id="GO:0006508">
    <property type="term" value="P:proteolysis"/>
    <property type="evidence" value="ECO:0007669"/>
    <property type="project" value="UniProtKB-KW"/>
</dbReference>
<dbReference type="Gene3D" id="1.25.40.10">
    <property type="entry name" value="Tetratricopeptide repeat domain"/>
    <property type="match status" value="1"/>
</dbReference>
<dbReference type="Pfam" id="PF13365">
    <property type="entry name" value="Trypsin_2"/>
    <property type="match status" value="1"/>
</dbReference>
<reference evidence="2" key="1">
    <citation type="submission" date="2022-10" db="EMBL/GenBank/DDBJ databases">
        <title>The complete genomes of actinobacterial strains from the NBC collection.</title>
        <authorList>
            <person name="Joergensen T.S."/>
            <person name="Alvarez Arevalo M."/>
            <person name="Sterndorff E.B."/>
            <person name="Faurdal D."/>
            <person name="Vuksanovic O."/>
            <person name="Mourched A.-S."/>
            <person name="Charusanti P."/>
            <person name="Shaw S."/>
            <person name="Blin K."/>
            <person name="Weber T."/>
        </authorList>
    </citation>
    <scope>NUCLEOTIDE SEQUENCE</scope>
    <source>
        <strain evidence="2">NBC_00119</strain>
    </source>
</reference>
<dbReference type="InterPro" id="IPR009003">
    <property type="entry name" value="Peptidase_S1_PA"/>
</dbReference>
<dbReference type="EMBL" id="CP108195">
    <property type="protein sequence ID" value="WTS09757.1"/>
    <property type="molecule type" value="Genomic_DNA"/>
</dbReference>
<evidence type="ECO:0000313" key="3">
    <source>
        <dbReference type="EMBL" id="WTS19159.1"/>
    </source>
</evidence>
<organism evidence="2">
    <name type="scientific">Streptomyces sp. NBC_00119</name>
    <dbReference type="NCBI Taxonomy" id="2975659"/>
    <lineage>
        <taxon>Bacteria</taxon>
        <taxon>Bacillati</taxon>
        <taxon>Actinomycetota</taxon>
        <taxon>Actinomycetes</taxon>
        <taxon>Kitasatosporales</taxon>
        <taxon>Streptomycetaceae</taxon>
        <taxon>Streptomyces</taxon>
    </lineage>
</organism>
<accession>A0AAU1UMG8</accession>
<proteinExistence type="predicted"/>
<dbReference type="EMBL" id="CP108195">
    <property type="protein sequence ID" value="WTS18416.1"/>
    <property type="molecule type" value="Genomic_DNA"/>
</dbReference>
<dbReference type="EMBL" id="CP108196">
    <property type="protein sequence ID" value="WTS19159.1"/>
    <property type="molecule type" value="Genomic_DNA"/>
</dbReference>
<dbReference type="SUPFAM" id="SSF48452">
    <property type="entry name" value="TPR-like"/>
    <property type="match status" value="1"/>
</dbReference>